<sequence length="234" mass="27304">RPRRYYKDLGDVPKREPRLLSKVNARDEDVNAREVDLGHDQGDDPSKCTRRRPSRRFKMNVNAQEEELSNEPRRRREEDLGDDTILRPRRRSKMSANEDILGDDPWRLSNVIAGEENLSENPSALEEDLYHDPTNAREDIGDRFKMIWTMIQVNEEKTYAIIQDKCTSVLHDDPKLLSDKMIKAMIHIYENAKAMIQGECKRIRRRRSSKVSAGEETKAVIQGECRRRDEGDDP</sequence>
<dbReference type="EMBL" id="JASPKZ010005673">
    <property type="protein sequence ID" value="KAJ9588531.1"/>
    <property type="molecule type" value="Genomic_DNA"/>
</dbReference>
<feature type="compositionally biased region" description="Basic and acidic residues" evidence="1">
    <location>
        <begin position="213"/>
        <end position="234"/>
    </location>
</feature>
<keyword evidence="3" id="KW-1185">Reference proteome</keyword>
<evidence type="ECO:0000256" key="1">
    <source>
        <dbReference type="SAM" id="MobiDB-lite"/>
    </source>
</evidence>
<reference evidence="2" key="1">
    <citation type="journal article" date="2023" name="IScience">
        <title>Live-bearing cockroach genome reveals convergent evolutionary mechanisms linked to viviparity in insects and beyond.</title>
        <authorList>
            <person name="Fouks B."/>
            <person name="Harrison M.C."/>
            <person name="Mikhailova A.A."/>
            <person name="Marchal E."/>
            <person name="English S."/>
            <person name="Carruthers M."/>
            <person name="Jennings E.C."/>
            <person name="Chiamaka E.L."/>
            <person name="Frigard R.A."/>
            <person name="Pippel M."/>
            <person name="Attardo G.M."/>
            <person name="Benoit J.B."/>
            <person name="Bornberg-Bauer E."/>
            <person name="Tobe S.S."/>
        </authorList>
    </citation>
    <scope>NUCLEOTIDE SEQUENCE</scope>
    <source>
        <strain evidence="2">Stay&amp;Tobe</strain>
    </source>
</reference>
<protein>
    <submittedName>
        <fullName evidence="2">Uncharacterized protein</fullName>
    </submittedName>
</protein>
<feature type="compositionally biased region" description="Basic and acidic residues" evidence="1">
    <location>
        <begin position="1"/>
        <end position="47"/>
    </location>
</feature>
<proteinExistence type="predicted"/>
<feature type="non-terminal residue" evidence="2">
    <location>
        <position position="234"/>
    </location>
</feature>
<feature type="region of interest" description="Disordered" evidence="1">
    <location>
        <begin position="1"/>
        <end position="82"/>
    </location>
</feature>
<reference evidence="2" key="2">
    <citation type="submission" date="2023-05" db="EMBL/GenBank/DDBJ databases">
        <authorList>
            <person name="Fouks B."/>
        </authorList>
    </citation>
    <scope>NUCLEOTIDE SEQUENCE</scope>
    <source>
        <strain evidence="2">Stay&amp;Tobe</strain>
        <tissue evidence="2">Testes</tissue>
    </source>
</reference>
<evidence type="ECO:0000313" key="2">
    <source>
        <dbReference type="EMBL" id="KAJ9588531.1"/>
    </source>
</evidence>
<feature type="region of interest" description="Disordered" evidence="1">
    <location>
        <begin position="205"/>
        <end position="234"/>
    </location>
</feature>
<feature type="non-terminal residue" evidence="2">
    <location>
        <position position="1"/>
    </location>
</feature>
<organism evidence="2 3">
    <name type="scientific">Diploptera punctata</name>
    <name type="common">Pacific beetle cockroach</name>
    <dbReference type="NCBI Taxonomy" id="6984"/>
    <lineage>
        <taxon>Eukaryota</taxon>
        <taxon>Metazoa</taxon>
        <taxon>Ecdysozoa</taxon>
        <taxon>Arthropoda</taxon>
        <taxon>Hexapoda</taxon>
        <taxon>Insecta</taxon>
        <taxon>Pterygota</taxon>
        <taxon>Neoptera</taxon>
        <taxon>Polyneoptera</taxon>
        <taxon>Dictyoptera</taxon>
        <taxon>Blattodea</taxon>
        <taxon>Blaberoidea</taxon>
        <taxon>Blaberidae</taxon>
        <taxon>Diplopterinae</taxon>
        <taxon>Diploptera</taxon>
    </lineage>
</organism>
<evidence type="ECO:0000313" key="3">
    <source>
        <dbReference type="Proteomes" id="UP001233999"/>
    </source>
</evidence>
<feature type="compositionally biased region" description="Basic residues" evidence="1">
    <location>
        <begin position="48"/>
        <end position="58"/>
    </location>
</feature>
<name>A0AAD7ZXI8_DIPPU</name>
<comment type="caution">
    <text evidence="2">The sequence shown here is derived from an EMBL/GenBank/DDBJ whole genome shotgun (WGS) entry which is preliminary data.</text>
</comment>
<accession>A0AAD7ZXI8</accession>
<dbReference type="Proteomes" id="UP001233999">
    <property type="component" value="Unassembled WGS sequence"/>
</dbReference>
<dbReference type="AlphaFoldDB" id="A0AAD7ZXI8"/>
<gene>
    <name evidence="2" type="ORF">L9F63_018094</name>
</gene>